<dbReference type="EMBL" id="JAKLTN010000002">
    <property type="protein sequence ID" value="MCG2577108.1"/>
    <property type="molecule type" value="Genomic_DNA"/>
</dbReference>
<evidence type="ECO:0000259" key="1">
    <source>
        <dbReference type="Pfam" id="PF00534"/>
    </source>
</evidence>
<name>A0ABS9K1Q3_9RHOO</name>
<dbReference type="Gene3D" id="3.40.50.2000">
    <property type="entry name" value="Glycogen Phosphorylase B"/>
    <property type="match status" value="2"/>
</dbReference>
<dbReference type="Pfam" id="PF00534">
    <property type="entry name" value="Glycos_transf_1"/>
    <property type="match status" value="1"/>
</dbReference>
<proteinExistence type="predicted"/>
<sequence>MNIVFMVSTMHTGGAERVAANLVNNWSKQGHHVTLVATYSGRGECHYVIESGVKMVYLSDLVVEGPFIYLRRFIALRRFIIGCKPDIVVSFLPNVNVAAILASFGLNIPVVVSERIHPPQMPIGWFWGLLRRITYPLAKQVVVQSRETLGWLRASIPRAEGVIIQNPIDFPLIFSEPEVAVEKYIPPGRKMLLAVGRLDPQKQFKCLISAFARLADKFPDWVLIILGEGHEHDSLAKLVLSLGLDNRVFFPGRVGNVGSWYQSADIYVMSSRFEGFPNTLLEAMAYGCPVVSFDCDTGPRDLIIDEINGLLVKPVGDETALLGALDRLMGDSGLRVRLGEAATEVQGAFKLERISEQWLALFHRLVLVTSKR</sequence>
<feature type="domain" description="Glycosyl transferase family 1" evidence="1">
    <location>
        <begin position="185"/>
        <end position="344"/>
    </location>
</feature>
<keyword evidence="4" id="KW-1185">Reference proteome</keyword>
<dbReference type="RefSeq" id="WP_275709836.1">
    <property type="nucleotide sequence ID" value="NZ_JAKLTN010000002.1"/>
</dbReference>
<evidence type="ECO:0000313" key="3">
    <source>
        <dbReference type="EMBL" id="MCG2577108.1"/>
    </source>
</evidence>
<protein>
    <submittedName>
        <fullName evidence="3">Glycosyltransferase family 4 protein</fullName>
    </submittedName>
</protein>
<dbReference type="Pfam" id="PF13439">
    <property type="entry name" value="Glyco_transf_4"/>
    <property type="match status" value="1"/>
</dbReference>
<dbReference type="InterPro" id="IPR001296">
    <property type="entry name" value="Glyco_trans_1"/>
</dbReference>
<dbReference type="Proteomes" id="UP001165384">
    <property type="component" value="Unassembled WGS sequence"/>
</dbReference>
<comment type="caution">
    <text evidence="3">The sequence shown here is derived from an EMBL/GenBank/DDBJ whole genome shotgun (WGS) entry which is preliminary data.</text>
</comment>
<evidence type="ECO:0000313" key="4">
    <source>
        <dbReference type="Proteomes" id="UP001165384"/>
    </source>
</evidence>
<dbReference type="CDD" id="cd03820">
    <property type="entry name" value="GT4_AmsD-like"/>
    <property type="match status" value="1"/>
</dbReference>
<accession>A0ABS9K1Q3</accession>
<dbReference type="PANTHER" id="PTHR12526">
    <property type="entry name" value="GLYCOSYLTRANSFERASE"/>
    <property type="match status" value="1"/>
</dbReference>
<dbReference type="InterPro" id="IPR028098">
    <property type="entry name" value="Glyco_trans_4-like_N"/>
</dbReference>
<evidence type="ECO:0000259" key="2">
    <source>
        <dbReference type="Pfam" id="PF13439"/>
    </source>
</evidence>
<gene>
    <name evidence="3" type="ORF">LZ012_08865</name>
</gene>
<organism evidence="3 4">
    <name type="scientific">Dechloromonas hankyongensis</name>
    <dbReference type="NCBI Taxonomy" id="2908002"/>
    <lineage>
        <taxon>Bacteria</taxon>
        <taxon>Pseudomonadati</taxon>
        <taxon>Pseudomonadota</taxon>
        <taxon>Betaproteobacteria</taxon>
        <taxon>Rhodocyclales</taxon>
        <taxon>Azonexaceae</taxon>
        <taxon>Dechloromonas</taxon>
    </lineage>
</organism>
<dbReference type="SUPFAM" id="SSF53756">
    <property type="entry name" value="UDP-Glycosyltransferase/glycogen phosphorylase"/>
    <property type="match status" value="1"/>
</dbReference>
<reference evidence="3" key="1">
    <citation type="submission" date="2022-01" db="EMBL/GenBank/DDBJ databases">
        <authorList>
            <person name="Jo J.-H."/>
            <person name="Im W.-T."/>
        </authorList>
    </citation>
    <scope>NUCLEOTIDE SEQUENCE</scope>
    <source>
        <strain evidence="3">XY25</strain>
    </source>
</reference>
<feature type="domain" description="Glycosyltransferase subfamily 4-like N-terminal" evidence="2">
    <location>
        <begin position="13"/>
        <end position="169"/>
    </location>
</feature>